<feature type="compositionally biased region" description="Basic and acidic residues" evidence="2">
    <location>
        <begin position="209"/>
        <end position="223"/>
    </location>
</feature>
<sequence length="325" mass="35805">MVKVNADAFVSTEGNTACLGVELEGYVVFFSLQINQEFDYSSVWLECELQMGWAVDRMELVGRTKGPKWPAHAAAARDTLTSVYTGHVEGKHKASVTLERLTSENEALKLAHAEELSAIKEENRLLKEEVARLSGKMKDEFVLLKRALGMEEDSCKVDNASLFLAESAMNDKSKGNHGKNKSGGEKGGSKDGHKDGPKEGNGGKKPWNGKKDNWDGKYKRFEKSNNSSERAPIKCYICQGPHRARECPKNDALDTRVVEKEDPPPCQEGSSMGSMQLGVIEKGKQAEVQVANKGRLFAQLQFGQNVVQVLVDIGATDNFLRLEEA</sequence>
<accession>A0A6A6MYW4</accession>
<comment type="caution">
    <text evidence="3">The sequence shown here is derived from an EMBL/GenBank/DDBJ whole genome shotgun (WGS) entry which is preliminary data.</text>
</comment>
<evidence type="ECO:0000256" key="2">
    <source>
        <dbReference type="SAM" id="MobiDB-lite"/>
    </source>
</evidence>
<dbReference type="EMBL" id="JAAGAX010000004">
    <property type="protein sequence ID" value="KAF2317775.1"/>
    <property type="molecule type" value="Genomic_DNA"/>
</dbReference>
<dbReference type="AlphaFoldDB" id="A0A6A6MYW4"/>
<dbReference type="Proteomes" id="UP000467840">
    <property type="component" value="Chromosome 6"/>
</dbReference>
<gene>
    <name evidence="3" type="ORF">GH714_041084</name>
</gene>
<feature type="coiled-coil region" evidence="1">
    <location>
        <begin position="109"/>
        <end position="136"/>
    </location>
</feature>
<keyword evidence="1" id="KW-0175">Coiled coil</keyword>
<organism evidence="3 4">
    <name type="scientific">Hevea brasiliensis</name>
    <name type="common">Para rubber tree</name>
    <name type="synonym">Siphonia brasiliensis</name>
    <dbReference type="NCBI Taxonomy" id="3981"/>
    <lineage>
        <taxon>Eukaryota</taxon>
        <taxon>Viridiplantae</taxon>
        <taxon>Streptophyta</taxon>
        <taxon>Embryophyta</taxon>
        <taxon>Tracheophyta</taxon>
        <taxon>Spermatophyta</taxon>
        <taxon>Magnoliopsida</taxon>
        <taxon>eudicotyledons</taxon>
        <taxon>Gunneridae</taxon>
        <taxon>Pentapetalae</taxon>
        <taxon>rosids</taxon>
        <taxon>fabids</taxon>
        <taxon>Malpighiales</taxon>
        <taxon>Euphorbiaceae</taxon>
        <taxon>Crotonoideae</taxon>
        <taxon>Micrandreae</taxon>
        <taxon>Hevea</taxon>
    </lineage>
</organism>
<evidence type="ECO:0000313" key="3">
    <source>
        <dbReference type="EMBL" id="KAF2317775.1"/>
    </source>
</evidence>
<keyword evidence="4" id="KW-1185">Reference proteome</keyword>
<feature type="region of interest" description="Disordered" evidence="2">
    <location>
        <begin position="170"/>
        <end position="225"/>
    </location>
</feature>
<protein>
    <submittedName>
        <fullName evidence="3">Uncharacterized protein</fullName>
    </submittedName>
</protein>
<evidence type="ECO:0000313" key="4">
    <source>
        <dbReference type="Proteomes" id="UP000467840"/>
    </source>
</evidence>
<feature type="compositionally biased region" description="Basic and acidic residues" evidence="2">
    <location>
        <begin position="182"/>
        <end position="202"/>
    </location>
</feature>
<proteinExistence type="predicted"/>
<name>A0A6A6MYW4_HEVBR</name>
<reference evidence="3 4" key="1">
    <citation type="journal article" date="2020" name="Mol. Plant">
        <title>The Chromosome-Based Rubber Tree Genome Provides New Insights into Spurge Genome Evolution and Rubber Biosynthesis.</title>
        <authorList>
            <person name="Liu J."/>
            <person name="Shi C."/>
            <person name="Shi C.C."/>
            <person name="Li W."/>
            <person name="Zhang Q.J."/>
            <person name="Zhang Y."/>
            <person name="Li K."/>
            <person name="Lu H.F."/>
            <person name="Shi C."/>
            <person name="Zhu S.T."/>
            <person name="Xiao Z.Y."/>
            <person name="Nan H."/>
            <person name="Yue Y."/>
            <person name="Zhu X.G."/>
            <person name="Wu Y."/>
            <person name="Hong X.N."/>
            <person name="Fan G.Y."/>
            <person name="Tong Y."/>
            <person name="Zhang D."/>
            <person name="Mao C.L."/>
            <person name="Liu Y.L."/>
            <person name="Hao S.J."/>
            <person name="Liu W.Q."/>
            <person name="Lv M.Q."/>
            <person name="Zhang H.B."/>
            <person name="Liu Y."/>
            <person name="Hu-Tang G.R."/>
            <person name="Wang J.P."/>
            <person name="Wang J.H."/>
            <person name="Sun Y.H."/>
            <person name="Ni S.B."/>
            <person name="Chen W.B."/>
            <person name="Zhang X.C."/>
            <person name="Jiao Y.N."/>
            <person name="Eichler E.E."/>
            <person name="Li G.H."/>
            <person name="Liu X."/>
            <person name="Gao L.Z."/>
        </authorList>
    </citation>
    <scope>NUCLEOTIDE SEQUENCE [LARGE SCALE GENOMIC DNA]</scope>
    <source>
        <strain evidence="4">cv. GT1</strain>
        <tissue evidence="3">Leaf</tissue>
    </source>
</reference>
<evidence type="ECO:0000256" key="1">
    <source>
        <dbReference type="SAM" id="Coils"/>
    </source>
</evidence>